<protein>
    <submittedName>
        <fullName evidence="1">Uncharacterized protein</fullName>
    </submittedName>
</protein>
<accession>A0A5C5G8P6</accession>
<gene>
    <name evidence="1" type="ORF">FHY64_17765</name>
</gene>
<evidence type="ECO:0000313" key="1">
    <source>
        <dbReference type="EMBL" id="TNY31076.1"/>
    </source>
</evidence>
<sequence length="207" mass="22406">MTPADVEGCFTQSDGRYAFARWERPVVPVIFGVGDESLPVLKGAIEAIVSLAGHRMAETDPELGANFMIFFCRDWSELAAVPDLDRLVGGVGDLAGRLAAANAHQYRLFRFEETGAIRAVILFLRLEGAMADMPAETLALTQAAQAILHWSDKTFANRSPLAMANGTAVLRPEIGAIIRAAYDPVLPVAANDPSHALRLYARITRSL</sequence>
<dbReference type="Proteomes" id="UP000314011">
    <property type="component" value="Unassembled WGS sequence"/>
</dbReference>
<comment type="caution">
    <text evidence="1">The sequence shown here is derived from an EMBL/GenBank/DDBJ whole genome shotgun (WGS) entry which is preliminary data.</text>
</comment>
<keyword evidence="2" id="KW-1185">Reference proteome</keyword>
<reference evidence="1 2" key="1">
    <citation type="submission" date="2019-06" db="EMBL/GenBank/DDBJ databases">
        <title>Genome of new Rhodobacteraceae sp. SM1903.</title>
        <authorList>
            <person name="Ren X."/>
        </authorList>
    </citation>
    <scope>NUCLEOTIDE SEQUENCE [LARGE SCALE GENOMIC DNA]</scope>
    <source>
        <strain evidence="1 2">SM1903</strain>
    </source>
</reference>
<evidence type="ECO:0000313" key="2">
    <source>
        <dbReference type="Proteomes" id="UP000314011"/>
    </source>
</evidence>
<dbReference type="OrthoDB" id="7827308at2"/>
<proteinExistence type="predicted"/>
<dbReference type="AlphaFoldDB" id="A0A5C5G8P6"/>
<dbReference type="EMBL" id="VFFF01000003">
    <property type="protein sequence ID" value="TNY31076.1"/>
    <property type="molecule type" value="Genomic_DNA"/>
</dbReference>
<name>A0A5C5G8P6_9RHOB</name>
<organism evidence="1 2">
    <name type="scientific">Pelagovum pacificum</name>
    <dbReference type="NCBI Taxonomy" id="2588711"/>
    <lineage>
        <taxon>Bacteria</taxon>
        <taxon>Pseudomonadati</taxon>
        <taxon>Pseudomonadota</taxon>
        <taxon>Alphaproteobacteria</taxon>
        <taxon>Rhodobacterales</taxon>
        <taxon>Paracoccaceae</taxon>
        <taxon>Pelagovum</taxon>
    </lineage>
</organism>